<protein>
    <submittedName>
        <fullName evidence="1 2">DNA processing protein DprA</fullName>
    </submittedName>
</protein>
<keyword evidence="3" id="KW-1185">Reference proteome</keyword>
<sequence>MASINQKVLIINIEPGLGGAVWDEDLKNPPGVASYGEISSTSLGETIGAGGFFLVSGYARTVDCSGLGMRYHIGHEKHDLRWWNFSPNLFWHRIGNRWDSVCRNEPRESIVGERTSEPSHEQSVRCGCGRLQTSPRALPCPAKCVPCDSDRFPIASGSGSVFLRSTRHRSFVPDTKCRQFRATVRRMLQIRKESCK</sequence>
<organism evidence="1">
    <name type="scientific">Anopheles sinensis</name>
    <name type="common">Mosquito</name>
    <dbReference type="NCBI Taxonomy" id="74873"/>
    <lineage>
        <taxon>Eukaryota</taxon>
        <taxon>Metazoa</taxon>
        <taxon>Ecdysozoa</taxon>
        <taxon>Arthropoda</taxon>
        <taxon>Hexapoda</taxon>
        <taxon>Insecta</taxon>
        <taxon>Pterygota</taxon>
        <taxon>Neoptera</taxon>
        <taxon>Endopterygota</taxon>
        <taxon>Diptera</taxon>
        <taxon>Nematocera</taxon>
        <taxon>Culicoidea</taxon>
        <taxon>Culicidae</taxon>
        <taxon>Anophelinae</taxon>
        <taxon>Anopheles</taxon>
    </lineage>
</organism>
<dbReference type="EMBL" id="KE524908">
    <property type="protein sequence ID" value="KFB38245.1"/>
    <property type="molecule type" value="Genomic_DNA"/>
</dbReference>
<dbReference type="EnsemblMetazoa" id="ASIC005564-RA">
    <property type="protein sequence ID" value="ASIC005564-PA"/>
    <property type="gene ID" value="ASIC005564"/>
</dbReference>
<name>A0A084VJV1_ANOSI</name>
<evidence type="ECO:0000313" key="1">
    <source>
        <dbReference type="EMBL" id="KFB38245.1"/>
    </source>
</evidence>
<evidence type="ECO:0000313" key="3">
    <source>
        <dbReference type="Proteomes" id="UP000030765"/>
    </source>
</evidence>
<accession>A0A084VJV1</accession>
<dbReference type="AlphaFoldDB" id="A0A084VJV1"/>
<gene>
    <name evidence="1" type="ORF">ZHAS_00005564</name>
</gene>
<reference evidence="1 3" key="1">
    <citation type="journal article" date="2014" name="BMC Genomics">
        <title>Genome sequence of Anopheles sinensis provides insight into genetics basis of mosquito competence for malaria parasites.</title>
        <authorList>
            <person name="Zhou D."/>
            <person name="Zhang D."/>
            <person name="Ding G."/>
            <person name="Shi L."/>
            <person name="Hou Q."/>
            <person name="Ye Y."/>
            <person name="Xu Y."/>
            <person name="Zhou H."/>
            <person name="Xiong C."/>
            <person name="Li S."/>
            <person name="Yu J."/>
            <person name="Hong S."/>
            <person name="Yu X."/>
            <person name="Zou P."/>
            <person name="Chen C."/>
            <person name="Chang X."/>
            <person name="Wang W."/>
            <person name="Lv Y."/>
            <person name="Sun Y."/>
            <person name="Ma L."/>
            <person name="Shen B."/>
            <person name="Zhu C."/>
        </authorList>
    </citation>
    <scope>NUCLEOTIDE SEQUENCE [LARGE SCALE GENOMIC DNA]</scope>
</reference>
<proteinExistence type="predicted"/>
<reference evidence="2" key="2">
    <citation type="submission" date="2020-05" db="UniProtKB">
        <authorList>
            <consortium name="EnsemblMetazoa"/>
        </authorList>
    </citation>
    <scope>IDENTIFICATION</scope>
</reference>
<dbReference type="Proteomes" id="UP000030765">
    <property type="component" value="Unassembled WGS sequence"/>
</dbReference>
<dbReference type="EMBL" id="ATLV01013895">
    <property type="status" value="NOT_ANNOTATED_CDS"/>
    <property type="molecule type" value="Genomic_DNA"/>
</dbReference>
<dbReference type="VEuPathDB" id="VectorBase:ASIC005564"/>
<evidence type="ECO:0000313" key="2">
    <source>
        <dbReference type="EnsemblMetazoa" id="ASIC005564-PA"/>
    </source>
</evidence>